<sequence length="265" mass="28473">MATLASTSTPAKAPATPQSAAVEPPTSTPPTGTWRHPRFDEINRRLNRTNFTDQHVRKIAYNVVLLALTFMVPELAKIALSRGLFETLSSNLTRWWMPLALRLLFVSNVAIALLPLFRRKDDLCDIPLTPTQRKLFGLDPSSAPATPGSNYITPPRYSRSATPRSSGERGGSPRSRRESPLGMSGSYSPASSPLLHRAVGGGFPRRLSYGSGSPLGTSLLGTDSSGGITPPTPTPGPVKTASVGLNNKWLYEKTRSSSGSRGVYT</sequence>
<feature type="region of interest" description="Disordered" evidence="1">
    <location>
        <begin position="135"/>
        <end position="193"/>
    </location>
</feature>
<dbReference type="EMBL" id="MU001686">
    <property type="protein sequence ID" value="KAF2455456.1"/>
    <property type="molecule type" value="Genomic_DNA"/>
</dbReference>
<evidence type="ECO:0000313" key="3">
    <source>
        <dbReference type="EMBL" id="KAF2455456.1"/>
    </source>
</evidence>
<feature type="transmembrane region" description="Helical" evidence="2">
    <location>
        <begin position="59"/>
        <end position="79"/>
    </location>
</feature>
<dbReference type="GO" id="GO:0006606">
    <property type="term" value="P:protein import into nucleus"/>
    <property type="evidence" value="ECO:0007669"/>
    <property type="project" value="TreeGrafter"/>
</dbReference>
<dbReference type="InterPro" id="IPR012578">
    <property type="entry name" value="Nucl_pore_cmplx"/>
</dbReference>
<dbReference type="PANTHER" id="PTHR28003">
    <property type="entry name" value="NUCLEOPORIN POM34"/>
    <property type="match status" value="1"/>
</dbReference>
<keyword evidence="4" id="KW-1185">Reference proteome</keyword>
<proteinExistence type="predicted"/>
<dbReference type="Pfam" id="PF08058">
    <property type="entry name" value="NPCC"/>
    <property type="match status" value="1"/>
</dbReference>
<feature type="region of interest" description="Disordered" evidence="1">
    <location>
        <begin position="214"/>
        <end position="242"/>
    </location>
</feature>
<dbReference type="OrthoDB" id="429932at2759"/>
<keyword evidence="2" id="KW-0812">Transmembrane</keyword>
<dbReference type="GO" id="GO:0030474">
    <property type="term" value="P:spindle pole body duplication"/>
    <property type="evidence" value="ECO:0007669"/>
    <property type="project" value="TreeGrafter"/>
</dbReference>
<evidence type="ECO:0000256" key="2">
    <source>
        <dbReference type="SAM" id="Phobius"/>
    </source>
</evidence>
<evidence type="ECO:0000256" key="1">
    <source>
        <dbReference type="SAM" id="MobiDB-lite"/>
    </source>
</evidence>
<gene>
    <name evidence="3" type="ORF">BDY21DRAFT_380547</name>
</gene>
<feature type="transmembrane region" description="Helical" evidence="2">
    <location>
        <begin position="99"/>
        <end position="117"/>
    </location>
</feature>
<feature type="compositionally biased region" description="Low complexity" evidence="1">
    <location>
        <begin position="1"/>
        <end position="21"/>
    </location>
</feature>
<organism evidence="3 4">
    <name type="scientific">Lineolata rhizophorae</name>
    <dbReference type="NCBI Taxonomy" id="578093"/>
    <lineage>
        <taxon>Eukaryota</taxon>
        <taxon>Fungi</taxon>
        <taxon>Dikarya</taxon>
        <taxon>Ascomycota</taxon>
        <taxon>Pezizomycotina</taxon>
        <taxon>Dothideomycetes</taxon>
        <taxon>Dothideomycetes incertae sedis</taxon>
        <taxon>Lineolatales</taxon>
        <taxon>Lineolataceae</taxon>
        <taxon>Lineolata</taxon>
    </lineage>
</organism>
<keyword evidence="2" id="KW-1133">Transmembrane helix</keyword>
<feature type="region of interest" description="Disordered" evidence="1">
    <location>
        <begin position="1"/>
        <end position="37"/>
    </location>
</feature>
<dbReference type="PANTHER" id="PTHR28003:SF1">
    <property type="entry name" value="NUCLEOPORIN POM34"/>
    <property type="match status" value="1"/>
</dbReference>
<evidence type="ECO:0000313" key="4">
    <source>
        <dbReference type="Proteomes" id="UP000799766"/>
    </source>
</evidence>
<protein>
    <submittedName>
        <fullName evidence="3">Nuclear pore complex component-domain-containing protein</fullName>
    </submittedName>
</protein>
<keyword evidence="2" id="KW-0472">Membrane</keyword>
<reference evidence="3" key="1">
    <citation type="journal article" date="2020" name="Stud. Mycol.">
        <title>101 Dothideomycetes genomes: a test case for predicting lifestyles and emergence of pathogens.</title>
        <authorList>
            <person name="Haridas S."/>
            <person name="Albert R."/>
            <person name="Binder M."/>
            <person name="Bloem J."/>
            <person name="Labutti K."/>
            <person name="Salamov A."/>
            <person name="Andreopoulos B."/>
            <person name="Baker S."/>
            <person name="Barry K."/>
            <person name="Bills G."/>
            <person name="Bluhm B."/>
            <person name="Cannon C."/>
            <person name="Castanera R."/>
            <person name="Culley D."/>
            <person name="Daum C."/>
            <person name="Ezra D."/>
            <person name="Gonzalez J."/>
            <person name="Henrissat B."/>
            <person name="Kuo A."/>
            <person name="Liang C."/>
            <person name="Lipzen A."/>
            <person name="Lutzoni F."/>
            <person name="Magnuson J."/>
            <person name="Mondo S."/>
            <person name="Nolan M."/>
            <person name="Ohm R."/>
            <person name="Pangilinan J."/>
            <person name="Park H.-J."/>
            <person name="Ramirez L."/>
            <person name="Alfaro M."/>
            <person name="Sun H."/>
            <person name="Tritt A."/>
            <person name="Yoshinaga Y."/>
            <person name="Zwiers L.-H."/>
            <person name="Turgeon B."/>
            <person name="Goodwin S."/>
            <person name="Spatafora J."/>
            <person name="Crous P."/>
            <person name="Grigoriev I."/>
        </authorList>
    </citation>
    <scope>NUCLEOTIDE SEQUENCE</scope>
    <source>
        <strain evidence="3">ATCC 16933</strain>
    </source>
</reference>
<dbReference type="GO" id="GO:0070762">
    <property type="term" value="C:nuclear pore transmembrane ring"/>
    <property type="evidence" value="ECO:0007669"/>
    <property type="project" value="TreeGrafter"/>
</dbReference>
<dbReference type="Proteomes" id="UP000799766">
    <property type="component" value="Unassembled WGS sequence"/>
</dbReference>
<name>A0A6A6NUR3_9PEZI</name>
<feature type="compositionally biased region" description="Low complexity" evidence="1">
    <location>
        <begin position="214"/>
        <end position="229"/>
    </location>
</feature>
<accession>A0A6A6NUR3</accession>
<dbReference type="GO" id="GO:0005640">
    <property type="term" value="C:nuclear outer membrane"/>
    <property type="evidence" value="ECO:0007669"/>
    <property type="project" value="TreeGrafter"/>
</dbReference>
<dbReference type="AlphaFoldDB" id="A0A6A6NUR3"/>
<feature type="compositionally biased region" description="Polar residues" evidence="1">
    <location>
        <begin position="143"/>
        <end position="152"/>
    </location>
</feature>